<accession>A0ACC2MZS8</accession>
<comment type="caution">
    <text evidence="1">The sequence shown here is derived from an EMBL/GenBank/DDBJ whole genome shotgun (WGS) entry which is preliminary data.</text>
</comment>
<dbReference type="Proteomes" id="UP001234297">
    <property type="component" value="Chromosome 1"/>
</dbReference>
<proteinExistence type="predicted"/>
<dbReference type="EMBL" id="CM056809">
    <property type="protein sequence ID" value="KAJ8650975.1"/>
    <property type="molecule type" value="Genomic_DNA"/>
</dbReference>
<protein>
    <submittedName>
        <fullName evidence="1">Uncharacterized protein</fullName>
    </submittedName>
</protein>
<reference evidence="1 2" key="1">
    <citation type="journal article" date="2022" name="Hortic Res">
        <title>A haplotype resolved chromosomal level avocado genome allows analysis of novel avocado genes.</title>
        <authorList>
            <person name="Nath O."/>
            <person name="Fletcher S.J."/>
            <person name="Hayward A."/>
            <person name="Shaw L.M."/>
            <person name="Masouleh A.K."/>
            <person name="Furtado A."/>
            <person name="Henry R.J."/>
            <person name="Mitter N."/>
        </authorList>
    </citation>
    <scope>NUCLEOTIDE SEQUENCE [LARGE SCALE GENOMIC DNA]</scope>
    <source>
        <strain evidence="2">cv. Hass</strain>
    </source>
</reference>
<organism evidence="1 2">
    <name type="scientific">Persea americana</name>
    <name type="common">Avocado</name>
    <dbReference type="NCBI Taxonomy" id="3435"/>
    <lineage>
        <taxon>Eukaryota</taxon>
        <taxon>Viridiplantae</taxon>
        <taxon>Streptophyta</taxon>
        <taxon>Embryophyta</taxon>
        <taxon>Tracheophyta</taxon>
        <taxon>Spermatophyta</taxon>
        <taxon>Magnoliopsida</taxon>
        <taxon>Magnoliidae</taxon>
        <taxon>Laurales</taxon>
        <taxon>Lauraceae</taxon>
        <taxon>Persea</taxon>
    </lineage>
</organism>
<keyword evidence="2" id="KW-1185">Reference proteome</keyword>
<evidence type="ECO:0000313" key="1">
    <source>
        <dbReference type="EMBL" id="KAJ8650975.1"/>
    </source>
</evidence>
<name>A0ACC2MZS8_PERAE</name>
<gene>
    <name evidence="1" type="ORF">MRB53_003998</name>
</gene>
<sequence>MSSEASSNAIAPPVFDGTNYQVWAVRMEAYLDANDQWEAVENAYEVPPLPDNPTMAQMKNHKEMRQRKSKAKASLFAAVSSSIFTRVMTLKTAKEIWNFLKKEYEGNEQVKGMQVLNLIREFEMQRMKESETIKDYSDRLLDIVNKVRLLGTDFSDSRIVQKILVTVPEKFEATISSIENSKDVSSITLAELLNALQAQEQRRLMRQEGSVEGAFQVTSQNNMCKKEKQSNSNNSSNNTTFPPCPHCKKSNHPQKRCWWRPDIKCHKCGQLGHVERVCKSQQQQGEAKTAVEQPQEEQLFVASCFATSSSTESWLIDSGCTSHMTYNQELFKELDKTAISKVKIGNGAYLAVKGKGTVAIEGHTGLKLISNVLYVPEINQNLLSVGQLLEKGYKVFFEDNHCLITDAQGREVFKVQMEGKSFVLNLMEEEQVAVHKEDSTTMLWHQRLGHVHHAALLLMQKNNLGEGLPELEEELSTCAACQYGKQTRLPFPQNKAWRATQKLQLVHTDVKRDKLDKKAEPGIFIGYSSVSKAYRIYLPQTNKVIVSRDVQFFESDRWSWENDKKLEFQEENADINDTLEFQEQNDDIDEEPVRGTRSLSDIYQSMEQIDAFKREMKDVFEMSDLGKMTFFLGMEVKQKQNEIFICQHKYAKEILKKFNMEECKPKATPMNQKEKFCKEDGAAKVDERLYRTLIGCLMYLTATRPDIMNAVSILSRYMHSASEIHFQAAKRIVRYIKGTIDYGLRFCQVKSFTLHGYSDSDWAGCVDDMRSTSGYCFSFGSAIFSWCSKKQEAIAQSTAEAEYVAAAAAVNQALWLRKLMADLYMEQKESTQILAMADLHMEQKERTQILLGLRGSASKSRDSPPQSVRSSSNINAAGPGKPLRLVYCDERGKFHMDPEAVATLQFVKGPIDVVSVCCCARQGKSYILNQVLFDFLPFHIFKGSISLSCLDIGKNLFFLQVVVIVDTFVVCE</sequence>
<evidence type="ECO:0000313" key="2">
    <source>
        <dbReference type="Proteomes" id="UP001234297"/>
    </source>
</evidence>